<proteinExistence type="predicted"/>
<dbReference type="AlphaFoldDB" id="A0A414D6F2"/>
<keyword evidence="2" id="KW-0675">Receptor</keyword>
<dbReference type="InterPro" id="IPR035897">
    <property type="entry name" value="Toll_tir_struct_dom_sf"/>
</dbReference>
<evidence type="ECO:0000259" key="1">
    <source>
        <dbReference type="Pfam" id="PF13676"/>
    </source>
</evidence>
<dbReference type="Pfam" id="PF13676">
    <property type="entry name" value="TIR_2"/>
    <property type="match status" value="1"/>
</dbReference>
<evidence type="ECO:0000313" key="2">
    <source>
        <dbReference type="EMBL" id="RHD05637.1"/>
    </source>
</evidence>
<dbReference type="GO" id="GO:0007165">
    <property type="term" value="P:signal transduction"/>
    <property type="evidence" value="ECO:0007669"/>
    <property type="project" value="InterPro"/>
</dbReference>
<dbReference type="Proteomes" id="UP000284472">
    <property type="component" value="Unassembled WGS sequence"/>
</dbReference>
<protein>
    <submittedName>
        <fullName evidence="2">Toll/interleukin-1 receptor domain-containing protein</fullName>
    </submittedName>
</protein>
<dbReference type="RefSeq" id="WP_117555912.1">
    <property type="nucleotide sequence ID" value="NZ_JAQDNS010000006.1"/>
</dbReference>
<dbReference type="EMBL" id="QSIR01000013">
    <property type="protein sequence ID" value="RHD05637.1"/>
    <property type="molecule type" value="Genomic_DNA"/>
</dbReference>
<dbReference type="InterPro" id="IPR000157">
    <property type="entry name" value="TIR_dom"/>
</dbReference>
<reference evidence="2 3" key="1">
    <citation type="submission" date="2018-08" db="EMBL/GenBank/DDBJ databases">
        <title>A genome reference for cultivated species of the human gut microbiota.</title>
        <authorList>
            <person name="Zou Y."/>
            <person name="Xue W."/>
            <person name="Luo G."/>
        </authorList>
    </citation>
    <scope>NUCLEOTIDE SEQUENCE [LARGE SCALE GENOMIC DNA]</scope>
    <source>
        <strain evidence="2 3">AM32-6</strain>
    </source>
</reference>
<evidence type="ECO:0000313" key="3">
    <source>
        <dbReference type="Proteomes" id="UP000284472"/>
    </source>
</evidence>
<name>A0A414D6F2_MEDGN</name>
<dbReference type="SUPFAM" id="SSF52200">
    <property type="entry name" value="Toll/Interleukin receptor TIR domain"/>
    <property type="match status" value="1"/>
</dbReference>
<dbReference type="Gene3D" id="3.40.50.10140">
    <property type="entry name" value="Toll/interleukin-1 receptor homology (TIR) domain"/>
    <property type="match status" value="1"/>
</dbReference>
<organism evidence="2 3">
    <name type="scientific">Mediterraneibacter gnavus</name>
    <name type="common">Ruminococcus gnavus</name>
    <dbReference type="NCBI Taxonomy" id="33038"/>
    <lineage>
        <taxon>Bacteria</taxon>
        <taxon>Bacillati</taxon>
        <taxon>Bacillota</taxon>
        <taxon>Clostridia</taxon>
        <taxon>Lachnospirales</taxon>
        <taxon>Lachnospiraceae</taxon>
        <taxon>Mediterraneibacter</taxon>
    </lineage>
</organism>
<sequence length="319" mass="37193">MKVFVSWSGELSCQIAEVLKKWIPCIIQSVDVFFSPEDIEKGDNWDKTISSELSECKYGIICLTSDNTSAPWINFEAGAIAKSLDSKVTALMVNIKPSDIKGPLSRYQATRFERADFFQLIESINKALDTPLDSKVLENTFNAMWDSLEAEAMDLINKFSQKGDSQNKKGHITESEENNPLEEILQLLRKQSAILSNPQQLLPPDYMEHIQMSMYSRNREMYTENQMIFEELINVLEKTLIRLQSFPNHPVLNQFIEIFNYEEILMVLLHNADMSRNKRWRMKCKNLYEKYRSIITEKHNDLSQIDEDSYKNFIQFENN</sequence>
<feature type="domain" description="TIR" evidence="1">
    <location>
        <begin position="3"/>
        <end position="114"/>
    </location>
</feature>
<comment type="caution">
    <text evidence="2">The sequence shown here is derived from an EMBL/GenBank/DDBJ whole genome shotgun (WGS) entry which is preliminary data.</text>
</comment>
<gene>
    <name evidence="2" type="ORF">DW812_09735</name>
</gene>
<accession>A0A414D6F2</accession>